<name>A0A166DSI3_DAUCS</name>
<keyword evidence="3" id="KW-1185">Reference proteome</keyword>
<dbReference type="Gramene" id="KZN05620">
    <property type="protein sequence ID" value="KZN05620"/>
    <property type="gene ID" value="DCAR_006457"/>
</dbReference>
<evidence type="ECO:0000313" key="2">
    <source>
        <dbReference type="EMBL" id="WOG88048.1"/>
    </source>
</evidence>
<dbReference type="AlphaFoldDB" id="A0A166DSI3"/>
<gene>
    <name evidence="1" type="ORF">DCAR_006457</name>
    <name evidence="2" type="ORF">DCAR_0207281</name>
</gene>
<reference evidence="2" key="2">
    <citation type="submission" date="2022-03" db="EMBL/GenBank/DDBJ databases">
        <title>Draft title - Genomic analysis of global carrot germplasm unveils the trajectory of domestication and the origin of high carotenoid orange carrot.</title>
        <authorList>
            <person name="Iorizzo M."/>
            <person name="Ellison S."/>
            <person name="Senalik D."/>
            <person name="Macko-Podgorni A."/>
            <person name="Grzebelus D."/>
            <person name="Bostan H."/>
            <person name="Rolling W."/>
            <person name="Curaba J."/>
            <person name="Simon P."/>
        </authorList>
    </citation>
    <scope>NUCLEOTIDE SEQUENCE</scope>
    <source>
        <tissue evidence="2">Leaf</tissue>
    </source>
</reference>
<dbReference type="OMA" id="KFNPEME"/>
<dbReference type="EMBL" id="CP093344">
    <property type="protein sequence ID" value="WOG88048.1"/>
    <property type="molecule type" value="Genomic_DNA"/>
</dbReference>
<protein>
    <submittedName>
        <fullName evidence="1">Uncharacterized protein</fullName>
    </submittedName>
</protein>
<dbReference type="PANTHER" id="PTHR34130:SF14">
    <property type="match status" value="1"/>
</dbReference>
<proteinExistence type="predicted"/>
<evidence type="ECO:0000313" key="3">
    <source>
        <dbReference type="Proteomes" id="UP000077755"/>
    </source>
</evidence>
<evidence type="ECO:0000313" key="1">
    <source>
        <dbReference type="EMBL" id="KZN05620.1"/>
    </source>
</evidence>
<dbReference type="Proteomes" id="UP000077755">
    <property type="component" value="Chromosome 2"/>
</dbReference>
<dbReference type="EMBL" id="LNRQ01000002">
    <property type="protein sequence ID" value="KZN05620.1"/>
    <property type="molecule type" value="Genomic_DNA"/>
</dbReference>
<dbReference type="PANTHER" id="PTHR34130">
    <property type="entry name" value="OS08G0243800 PROTEIN"/>
    <property type="match status" value="1"/>
</dbReference>
<reference evidence="1" key="1">
    <citation type="journal article" date="2016" name="Nat. Genet.">
        <title>A high-quality carrot genome assembly provides new insights into carotenoid accumulation and asterid genome evolution.</title>
        <authorList>
            <person name="Iorizzo M."/>
            <person name="Ellison S."/>
            <person name="Senalik D."/>
            <person name="Zeng P."/>
            <person name="Satapoomin P."/>
            <person name="Huang J."/>
            <person name="Bowman M."/>
            <person name="Iovene M."/>
            <person name="Sanseverino W."/>
            <person name="Cavagnaro P."/>
            <person name="Yildiz M."/>
            <person name="Macko-Podgorni A."/>
            <person name="Moranska E."/>
            <person name="Grzebelus E."/>
            <person name="Grzebelus D."/>
            <person name="Ashrafi H."/>
            <person name="Zheng Z."/>
            <person name="Cheng S."/>
            <person name="Spooner D."/>
            <person name="Van Deynze A."/>
            <person name="Simon P."/>
        </authorList>
    </citation>
    <scope>NUCLEOTIDE SEQUENCE [LARGE SCALE GENOMIC DNA]</scope>
    <source>
        <tissue evidence="1">Leaf</tissue>
    </source>
</reference>
<accession>A0A166DSI3</accession>
<organism evidence="1">
    <name type="scientific">Daucus carota subsp. sativus</name>
    <name type="common">Carrot</name>
    <dbReference type="NCBI Taxonomy" id="79200"/>
    <lineage>
        <taxon>Eukaryota</taxon>
        <taxon>Viridiplantae</taxon>
        <taxon>Streptophyta</taxon>
        <taxon>Embryophyta</taxon>
        <taxon>Tracheophyta</taxon>
        <taxon>Spermatophyta</taxon>
        <taxon>Magnoliopsida</taxon>
        <taxon>eudicotyledons</taxon>
        <taxon>Gunneridae</taxon>
        <taxon>Pentapetalae</taxon>
        <taxon>asterids</taxon>
        <taxon>campanulids</taxon>
        <taxon>Apiales</taxon>
        <taxon>Apiaceae</taxon>
        <taxon>Apioideae</taxon>
        <taxon>Scandiceae</taxon>
        <taxon>Daucinae</taxon>
        <taxon>Daucus</taxon>
        <taxon>Daucus sect. Daucus</taxon>
    </lineage>
</organism>
<sequence>MEANNVIISVNDLGLPIEESDDDLSLRDLQVTVNSDAGSPRTSSVSAPDIFEFFSSTVTGQETSEAANDIIFCGKLIPYNNETEMIISSARTFNYLIDNERDRYSRGNRSENFPVRSEHSVHKVNISSLTTMSPTARRRMFMFGPVKFKPEMELSAIRERQSRRAPSLMFPVKEEKMEVGPVKSKVHLTDILAKSLCYR</sequence>